<reference evidence="6 7" key="1">
    <citation type="submission" date="2022-03" db="EMBL/GenBank/DDBJ databases">
        <title>Pseudonocardia alaer sp. nov., a novel actinomycete isolated from reed forest soil.</title>
        <authorList>
            <person name="Wang L."/>
        </authorList>
    </citation>
    <scope>NUCLEOTIDE SEQUENCE [LARGE SCALE GENOMIC DNA]</scope>
    <source>
        <strain evidence="6 7">Y-16303</strain>
    </source>
</reference>
<evidence type="ECO:0000256" key="1">
    <source>
        <dbReference type="ARBA" id="ARBA00023015"/>
    </source>
</evidence>
<evidence type="ECO:0000256" key="4">
    <source>
        <dbReference type="PROSITE-ProRule" id="PRU00335"/>
    </source>
</evidence>
<dbReference type="SUPFAM" id="SSF48498">
    <property type="entry name" value="Tetracyclin repressor-like, C-terminal domain"/>
    <property type="match status" value="1"/>
</dbReference>
<keyword evidence="7" id="KW-1185">Reference proteome</keyword>
<dbReference type="Gene3D" id="1.10.357.10">
    <property type="entry name" value="Tetracycline Repressor, domain 2"/>
    <property type="match status" value="1"/>
</dbReference>
<dbReference type="InterPro" id="IPR036271">
    <property type="entry name" value="Tet_transcr_reg_TetR-rel_C_sf"/>
</dbReference>
<dbReference type="PANTHER" id="PTHR30055:SF234">
    <property type="entry name" value="HTH-TYPE TRANSCRIPTIONAL REGULATOR BETI"/>
    <property type="match status" value="1"/>
</dbReference>
<dbReference type="InterPro" id="IPR001647">
    <property type="entry name" value="HTH_TetR"/>
</dbReference>
<keyword evidence="3" id="KW-0804">Transcription</keyword>
<proteinExistence type="predicted"/>
<dbReference type="Pfam" id="PF00440">
    <property type="entry name" value="TetR_N"/>
    <property type="match status" value="1"/>
</dbReference>
<dbReference type="PRINTS" id="PR00455">
    <property type="entry name" value="HTHTETR"/>
</dbReference>
<organism evidence="6 7">
    <name type="scientific">Pseudonocardia alaniniphila</name>
    <dbReference type="NCBI Taxonomy" id="75291"/>
    <lineage>
        <taxon>Bacteria</taxon>
        <taxon>Bacillati</taxon>
        <taxon>Actinomycetota</taxon>
        <taxon>Actinomycetes</taxon>
        <taxon>Pseudonocardiales</taxon>
        <taxon>Pseudonocardiaceae</taxon>
        <taxon>Pseudonocardia</taxon>
    </lineage>
</organism>
<evidence type="ECO:0000256" key="2">
    <source>
        <dbReference type="ARBA" id="ARBA00023125"/>
    </source>
</evidence>
<evidence type="ECO:0000259" key="5">
    <source>
        <dbReference type="PROSITE" id="PS50977"/>
    </source>
</evidence>
<gene>
    <name evidence="6" type="ORF">MMF94_30220</name>
</gene>
<evidence type="ECO:0000313" key="7">
    <source>
        <dbReference type="Proteomes" id="UP001299970"/>
    </source>
</evidence>
<dbReference type="EMBL" id="JAKXMK010000029">
    <property type="protein sequence ID" value="MCH6169997.1"/>
    <property type="molecule type" value="Genomic_DNA"/>
</dbReference>
<comment type="caution">
    <text evidence="6">The sequence shown here is derived from an EMBL/GenBank/DDBJ whole genome shotgun (WGS) entry which is preliminary data.</text>
</comment>
<protein>
    <submittedName>
        <fullName evidence="6">TetR/AcrR family transcriptional regulator</fullName>
    </submittedName>
</protein>
<accession>A0ABS9TN87</accession>
<feature type="DNA-binding region" description="H-T-H motif" evidence="4">
    <location>
        <begin position="34"/>
        <end position="53"/>
    </location>
</feature>
<dbReference type="PROSITE" id="PS50977">
    <property type="entry name" value="HTH_TETR_2"/>
    <property type="match status" value="1"/>
</dbReference>
<dbReference type="InterPro" id="IPR009057">
    <property type="entry name" value="Homeodomain-like_sf"/>
</dbReference>
<dbReference type="Proteomes" id="UP001299970">
    <property type="component" value="Unassembled WGS sequence"/>
</dbReference>
<keyword evidence="2 4" id="KW-0238">DNA-binding</keyword>
<dbReference type="PANTHER" id="PTHR30055">
    <property type="entry name" value="HTH-TYPE TRANSCRIPTIONAL REGULATOR RUTR"/>
    <property type="match status" value="1"/>
</dbReference>
<dbReference type="RefSeq" id="WP_241040746.1">
    <property type="nucleotide sequence ID" value="NZ_BAAAJF010000032.1"/>
</dbReference>
<dbReference type="InterPro" id="IPR050109">
    <property type="entry name" value="HTH-type_TetR-like_transc_reg"/>
</dbReference>
<dbReference type="SUPFAM" id="SSF46689">
    <property type="entry name" value="Homeodomain-like"/>
    <property type="match status" value="1"/>
</dbReference>
<evidence type="ECO:0000256" key="3">
    <source>
        <dbReference type="ARBA" id="ARBA00023163"/>
    </source>
</evidence>
<name>A0ABS9TN87_9PSEU</name>
<keyword evidence="1" id="KW-0805">Transcription regulation</keyword>
<feature type="domain" description="HTH tetR-type" evidence="5">
    <location>
        <begin position="11"/>
        <end position="71"/>
    </location>
</feature>
<dbReference type="Gene3D" id="1.10.10.60">
    <property type="entry name" value="Homeodomain-like"/>
    <property type="match status" value="1"/>
</dbReference>
<evidence type="ECO:0000313" key="6">
    <source>
        <dbReference type="EMBL" id="MCH6169997.1"/>
    </source>
</evidence>
<sequence>MSVETDISAAPTTRDRILRAAAALLEREGRDAVSTRAVGTAAGVQAPTLYRLFGDKAGLLQAVAAYGFESYLVQKHGLDESDDPVADLRRGWDMHVQFGLSRPAFYTLMYADSAPCPAAREAEAVLLRMVSRVAAAGRLRYSVDRAARLIHGTAMGLVLSLIATPEDDRDLELLTIARENVLREVTIDGVPGSRAASEPGDAARTRAVALKAALRSEPTAALSATEQALLGEWLDRIADGAG</sequence>